<dbReference type="InterPro" id="IPR029039">
    <property type="entry name" value="Flavoprotein-like_sf"/>
</dbReference>
<dbReference type="RefSeq" id="WP_211631737.1">
    <property type="nucleotide sequence ID" value="NZ_CP073100.1"/>
</dbReference>
<keyword evidence="1" id="KW-0285">Flavoprotein</keyword>
<dbReference type="InterPro" id="IPR008254">
    <property type="entry name" value="Flavodoxin/NO_synth"/>
</dbReference>
<proteinExistence type="predicted"/>
<dbReference type="Proteomes" id="UP000676169">
    <property type="component" value="Chromosome"/>
</dbReference>
<dbReference type="Pfam" id="PF00258">
    <property type="entry name" value="Flavodoxin_1"/>
    <property type="match status" value="1"/>
</dbReference>
<dbReference type="AlphaFoldDB" id="A0A975J065"/>
<dbReference type="PRINTS" id="PR00369">
    <property type="entry name" value="FLAVODOXIN"/>
</dbReference>
<keyword evidence="4" id="KW-1185">Reference proteome</keyword>
<protein>
    <submittedName>
        <fullName evidence="3">Flavodoxin domain-containing protein</fullName>
    </submittedName>
</protein>
<dbReference type="PANTHER" id="PTHR19384">
    <property type="entry name" value="NITRIC OXIDE SYNTHASE-RELATED"/>
    <property type="match status" value="1"/>
</dbReference>
<name>A0A975J065_9BACT</name>
<dbReference type="EMBL" id="CP073100">
    <property type="protein sequence ID" value="QUE51598.1"/>
    <property type="molecule type" value="Genomic_DNA"/>
</dbReference>
<evidence type="ECO:0000259" key="2">
    <source>
        <dbReference type="PROSITE" id="PS50902"/>
    </source>
</evidence>
<dbReference type="KEGG" id="lamb:KBB96_01585"/>
<evidence type="ECO:0000313" key="3">
    <source>
        <dbReference type="EMBL" id="QUE51598.1"/>
    </source>
</evidence>
<evidence type="ECO:0000313" key="4">
    <source>
        <dbReference type="Proteomes" id="UP000676169"/>
    </source>
</evidence>
<feature type="domain" description="Flavodoxin-like" evidence="2">
    <location>
        <begin position="48"/>
        <end position="186"/>
    </location>
</feature>
<reference evidence="3" key="1">
    <citation type="submission" date="2021-04" db="EMBL/GenBank/DDBJ databases">
        <title>Luteolibacter sp. 32A isolated from the skin of an Anderson's salamander (Ambystoma andersonii).</title>
        <authorList>
            <person name="Spergser J."/>
            <person name="Busse H.-J."/>
        </authorList>
    </citation>
    <scope>NUCLEOTIDE SEQUENCE</scope>
    <source>
        <strain evidence="3">32A</strain>
    </source>
</reference>
<accession>A0A975J065</accession>
<organism evidence="3 4">
    <name type="scientific">Luteolibacter ambystomatis</name>
    <dbReference type="NCBI Taxonomy" id="2824561"/>
    <lineage>
        <taxon>Bacteria</taxon>
        <taxon>Pseudomonadati</taxon>
        <taxon>Verrucomicrobiota</taxon>
        <taxon>Verrucomicrobiia</taxon>
        <taxon>Verrucomicrobiales</taxon>
        <taxon>Verrucomicrobiaceae</taxon>
        <taxon>Luteolibacter</taxon>
    </lineage>
</organism>
<dbReference type="GO" id="GO:0050660">
    <property type="term" value="F:flavin adenine dinucleotide binding"/>
    <property type="evidence" value="ECO:0007669"/>
    <property type="project" value="TreeGrafter"/>
</dbReference>
<evidence type="ECO:0000256" key="1">
    <source>
        <dbReference type="ARBA" id="ARBA00022630"/>
    </source>
</evidence>
<dbReference type="SUPFAM" id="SSF52218">
    <property type="entry name" value="Flavoproteins"/>
    <property type="match status" value="1"/>
</dbReference>
<sequence length="195" mass="20073">MSLPIPTDAPFSDTQRMWLKGFFAGLGLSAPTGGATTAMEPAATGEPLAILWGSQTGTAEAFAKQLAKKAKALGLTPTIYDMAAVDAATLAAMGNVAILTSTYGDGEPPDNAAALYASVMAENNALLAGVKYSVFALGDSNYPAFCQCGRDFDSKLEALGATRVSPRVEGDCDYDTPFATWSETLLGVLASEAAA</sequence>
<dbReference type="InterPro" id="IPR001094">
    <property type="entry name" value="Flavdoxin-like"/>
</dbReference>
<dbReference type="Gene3D" id="3.40.50.360">
    <property type="match status" value="1"/>
</dbReference>
<gene>
    <name evidence="3" type="ORF">KBB96_01585</name>
</gene>
<dbReference type="GO" id="GO:0016491">
    <property type="term" value="F:oxidoreductase activity"/>
    <property type="evidence" value="ECO:0007669"/>
    <property type="project" value="TreeGrafter"/>
</dbReference>
<dbReference type="GO" id="GO:0005829">
    <property type="term" value="C:cytosol"/>
    <property type="evidence" value="ECO:0007669"/>
    <property type="project" value="TreeGrafter"/>
</dbReference>
<dbReference type="PROSITE" id="PS50902">
    <property type="entry name" value="FLAVODOXIN_LIKE"/>
    <property type="match status" value="1"/>
</dbReference>
<dbReference type="GO" id="GO:0010181">
    <property type="term" value="F:FMN binding"/>
    <property type="evidence" value="ECO:0007669"/>
    <property type="project" value="InterPro"/>
</dbReference>